<organism evidence="2 3">
    <name type="scientific">Enterovirga rhinocerotis</name>
    <dbReference type="NCBI Taxonomy" id="1339210"/>
    <lineage>
        <taxon>Bacteria</taxon>
        <taxon>Pseudomonadati</taxon>
        <taxon>Pseudomonadota</taxon>
        <taxon>Alphaproteobacteria</taxon>
        <taxon>Hyphomicrobiales</taxon>
        <taxon>Methylobacteriaceae</taxon>
        <taxon>Enterovirga</taxon>
    </lineage>
</organism>
<dbReference type="InterPro" id="IPR050483">
    <property type="entry name" value="CoA-transferase_III_domain"/>
</dbReference>
<dbReference type="OrthoDB" id="9806585at2"/>
<protein>
    <submittedName>
        <fullName evidence="2">Crotonobetainyl-CoA:carnitine CoA-transferase CaiB-like acyl-CoA transferase</fullName>
    </submittedName>
</protein>
<keyword evidence="1 2" id="KW-0808">Transferase</keyword>
<dbReference type="AlphaFoldDB" id="A0A4R7CAD6"/>
<reference evidence="2 3" key="1">
    <citation type="submission" date="2019-03" db="EMBL/GenBank/DDBJ databases">
        <title>Genomic Encyclopedia of Type Strains, Phase IV (KMG-IV): sequencing the most valuable type-strain genomes for metagenomic binning, comparative biology and taxonomic classification.</title>
        <authorList>
            <person name="Goeker M."/>
        </authorList>
    </citation>
    <scope>NUCLEOTIDE SEQUENCE [LARGE SCALE GENOMIC DNA]</scope>
    <source>
        <strain evidence="2 3">DSM 25903</strain>
    </source>
</reference>
<dbReference type="EMBL" id="SNZR01000011">
    <property type="protein sequence ID" value="TDR93956.1"/>
    <property type="molecule type" value="Genomic_DNA"/>
</dbReference>
<sequence length="406" mass="44335">MSTPLARPSATGPLAGLKIIDASSVIAGPFSSTLLADLGADVVKIEEPGTGDALRRLAPHKDGVPLWWKVTNRNKRCITLDLRTAEGKDLLGRLVANHDVLVENFRTGTLDRWGITREWLQAINPRLTILRVTGFGQTGPYRDRPGFARIFEAMSGFTRMCGEEDGVPLHLGYPISDAVGGLFGALGILADLYRLKGDPSLRGQEIDCSVTEAMLRTLEFLAIEYDQLGQTRTATGNRSQYAAPGNIYATRDGKWASIAASTQSIFVRLCAALGLDELPRDPRFADNPSRVRNNRALDAIVQGAIERLTLEELRDRLHAHEVGFSPIYDAADVFADPQFRAREAIVSVPDDELGPVRMQCIVPRFSEAPCSIRHAGPSLGQHNGEVYAELGLSAEEQRALGEKQII</sequence>
<dbReference type="InterPro" id="IPR044855">
    <property type="entry name" value="CoA-Trfase_III_dom3_sf"/>
</dbReference>
<accession>A0A4R7CAD6</accession>
<dbReference type="SUPFAM" id="SSF89796">
    <property type="entry name" value="CoA-transferase family III (CaiB/BaiF)"/>
    <property type="match status" value="1"/>
</dbReference>
<dbReference type="Proteomes" id="UP000295122">
    <property type="component" value="Unassembled WGS sequence"/>
</dbReference>
<dbReference type="Gene3D" id="3.40.50.10540">
    <property type="entry name" value="Crotonobetainyl-coa:carnitine coa-transferase, domain 1"/>
    <property type="match status" value="1"/>
</dbReference>
<dbReference type="InterPro" id="IPR003673">
    <property type="entry name" value="CoA-Trfase_fam_III"/>
</dbReference>
<evidence type="ECO:0000313" key="2">
    <source>
        <dbReference type="EMBL" id="TDR93956.1"/>
    </source>
</evidence>
<dbReference type="PANTHER" id="PTHR48207:SF3">
    <property type="entry name" value="SUCCINATE--HYDROXYMETHYLGLUTARATE COA-TRANSFERASE"/>
    <property type="match status" value="1"/>
</dbReference>
<dbReference type="Pfam" id="PF02515">
    <property type="entry name" value="CoA_transf_3"/>
    <property type="match status" value="1"/>
</dbReference>
<comment type="caution">
    <text evidence="2">The sequence shown here is derived from an EMBL/GenBank/DDBJ whole genome shotgun (WGS) entry which is preliminary data.</text>
</comment>
<keyword evidence="3" id="KW-1185">Reference proteome</keyword>
<dbReference type="InterPro" id="IPR023606">
    <property type="entry name" value="CoA-Trfase_III_dom_1_sf"/>
</dbReference>
<dbReference type="PANTHER" id="PTHR48207">
    <property type="entry name" value="SUCCINATE--HYDROXYMETHYLGLUTARATE COA-TRANSFERASE"/>
    <property type="match status" value="1"/>
</dbReference>
<gene>
    <name evidence="2" type="ORF">EV668_1225</name>
</gene>
<dbReference type="GO" id="GO:0008410">
    <property type="term" value="F:CoA-transferase activity"/>
    <property type="evidence" value="ECO:0007669"/>
    <property type="project" value="TreeGrafter"/>
</dbReference>
<evidence type="ECO:0000313" key="3">
    <source>
        <dbReference type="Proteomes" id="UP000295122"/>
    </source>
</evidence>
<dbReference type="Gene3D" id="3.30.1540.10">
    <property type="entry name" value="formyl-coa transferase, domain 3"/>
    <property type="match status" value="1"/>
</dbReference>
<proteinExistence type="predicted"/>
<name>A0A4R7CAD6_9HYPH</name>
<dbReference type="RefSeq" id="WP_133768906.1">
    <property type="nucleotide sequence ID" value="NZ_SNZR01000011.1"/>
</dbReference>
<evidence type="ECO:0000256" key="1">
    <source>
        <dbReference type="ARBA" id="ARBA00022679"/>
    </source>
</evidence>